<name>A0A291QVG4_9BACT</name>
<gene>
    <name evidence="2" type="ORF">COR50_12110</name>
</gene>
<dbReference type="Proteomes" id="UP000220133">
    <property type="component" value="Chromosome"/>
</dbReference>
<evidence type="ECO:0000313" key="2">
    <source>
        <dbReference type="EMBL" id="ATL47844.1"/>
    </source>
</evidence>
<dbReference type="AlphaFoldDB" id="A0A291QVG4"/>
<proteinExistence type="predicted"/>
<evidence type="ECO:0000313" key="3">
    <source>
        <dbReference type="Proteomes" id="UP000220133"/>
    </source>
</evidence>
<organism evidence="2 3">
    <name type="scientific">Chitinophaga caeni</name>
    <dbReference type="NCBI Taxonomy" id="2029983"/>
    <lineage>
        <taxon>Bacteria</taxon>
        <taxon>Pseudomonadati</taxon>
        <taxon>Bacteroidota</taxon>
        <taxon>Chitinophagia</taxon>
        <taxon>Chitinophagales</taxon>
        <taxon>Chitinophagaceae</taxon>
        <taxon>Chitinophaga</taxon>
    </lineage>
</organism>
<feature type="chain" id="PRO_5013285056" description="Peptidase M23 domain-containing protein" evidence="1">
    <location>
        <begin position="24"/>
        <end position="118"/>
    </location>
</feature>
<dbReference type="KEGG" id="cbae:COR50_12110"/>
<evidence type="ECO:0008006" key="4">
    <source>
        <dbReference type="Google" id="ProtNLM"/>
    </source>
</evidence>
<feature type="signal peptide" evidence="1">
    <location>
        <begin position="1"/>
        <end position="23"/>
    </location>
</feature>
<reference evidence="2 3" key="1">
    <citation type="submission" date="2017-10" db="EMBL/GenBank/DDBJ databases">
        <title>Paenichitinophaga pekingensis gen. nov., sp. nov., isolated from activated sludge.</title>
        <authorList>
            <person name="Jin D."/>
            <person name="Kong X."/>
            <person name="Deng Y."/>
            <person name="Bai Z."/>
        </authorList>
    </citation>
    <scope>NUCLEOTIDE SEQUENCE [LARGE SCALE GENOMIC DNA]</scope>
    <source>
        <strain evidence="2 3">13</strain>
    </source>
</reference>
<evidence type="ECO:0000256" key="1">
    <source>
        <dbReference type="SAM" id="SignalP"/>
    </source>
</evidence>
<protein>
    <recommendedName>
        <fullName evidence="4">Peptidase M23 domain-containing protein</fullName>
    </recommendedName>
</protein>
<dbReference type="RefSeq" id="WP_098194221.1">
    <property type="nucleotide sequence ID" value="NZ_CP023777.1"/>
</dbReference>
<keyword evidence="1" id="KW-0732">Signal</keyword>
<sequence length="118" mass="13495">MRNGIVTIWLMCLMIVTSFSAIAQPRPPKQNPSEHKEQIIRSAYKNRALTTAPGNSWEAVNNTQRPAGHCTWVKRAADYPYGFTKGNAVAKDEPFIIIEVNSHLTYRYGIIFPVHFFW</sequence>
<keyword evidence="3" id="KW-1185">Reference proteome</keyword>
<accession>A0A291QVG4</accession>
<dbReference type="EMBL" id="CP023777">
    <property type="protein sequence ID" value="ATL47844.1"/>
    <property type="molecule type" value="Genomic_DNA"/>
</dbReference>